<dbReference type="InterPro" id="IPR035965">
    <property type="entry name" value="PAS-like_dom_sf"/>
</dbReference>
<feature type="domain" description="PAC" evidence="8">
    <location>
        <begin position="188"/>
        <end position="239"/>
    </location>
</feature>
<dbReference type="Pfam" id="PF13185">
    <property type="entry name" value="GAF_2"/>
    <property type="match status" value="1"/>
</dbReference>
<dbReference type="EMBL" id="JBHSYQ010000003">
    <property type="protein sequence ID" value="MFC6997483.1"/>
    <property type="molecule type" value="Genomic_DNA"/>
</dbReference>
<accession>A0ABW2DKB4</accession>
<dbReference type="SUPFAM" id="SSF55781">
    <property type="entry name" value="GAF domain-like"/>
    <property type="match status" value="1"/>
</dbReference>
<proteinExistence type="predicted"/>
<organism evidence="9 10">
    <name type="scientific">Rufibacter roseus</name>
    <dbReference type="NCBI Taxonomy" id="1567108"/>
    <lineage>
        <taxon>Bacteria</taxon>
        <taxon>Pseudomonadati</taxon>
        <taxon>Bacteroidota</taxon>
        <taxon>Cytophagia</taxon>
        <taxon>Cytophagales</taxon>
        <taxon>Hymenobacteraceae</taxon>
        <taxon>Rufibacter</taxon>
    </lineage>
</organism>
<evidence type="ECO:0000256" key="4">
    <source>
        <dbReference type="ARBA" id="ARBA00022679"/>
    </source>
</evidence>
<evidence type="ECO:0000256" key="5">
    <source>
        <dbReference type="ARBA" id="ARBA00022777"/>
    </source>
</evidence>
<dbReference type="RefSeq" id="WP_161486707.1">
    <property type="nucleotide sequence ID" value="NZ_LRML01000004.1"/>
</dbReference>
<dbReference type="InterPro" id="IPR003018">
    <property type="entry name" value="GAF"/>
</dbReference>
<dbReference type="InterPro" id="IPR001610">
    <property type="entry name" value="PAC"/>
</dbReference>
<dbReference type="PRINTS" id="PR00344">
    <property type="entry name" value="BCTRLSENSOR"/>
</dbReference>
<keyword evidence="10" id="KW-1185">Reference proteome</keyword>
<dbReference type="SUPFAM" id="SSF55874">
    <property type="entry name" value="ATPase domain of HSP90 chaperone/DNA topoisomerase II/histidine kinase"/>
    <property type="match status" value="1"/>
</dbReference>
<dbReference type="Proteomes" id="UP001596405">
    <property type="component" value="Unassembled WGS sequence"/>
</dbReference>
<dbReference type="SMART" id="SM00387">
    <property type="entry name" value="HATPase_c"/>
    <property type="match status" value="1"/>
</dbReference>
<feature type="domain" description="PAC" evidence="8">
    <location>
        <begin position="723"/>
        <end position="775"/>
    </location>
</feature>
<dbReference type="InterPro" id="IPR000014">
    <property type="entry name" value="PAS"/>
</dbReference>
<evidence type="ECO:0000259" key="8">
    <source>
        <dbReference type="PROSITE" id="PS50113"/>
    </source>
</evidence>
<dbReference type="InterPro" id="IPR029016">
    <property type="entry name" value="GAF-like_dom_sf"/>
</dbReference>
<protein>
    <recommendedName>
        <fullName evidence="2">histidine kinase</fullName>
        <ecNumber evidence="2">2.7.13.3</ecNumber>
    </recommendedName>
</protein>
<evidence type="ECO:0000313" key="10">
    <source>
        <dbReference type="Proteomes" id="UP001596405"/>
    </source>
</evidence>
<dbReference type="SUPFAM" id="SSF47384">
    <property type="entry name" value="Homodimeric domain of signal transducing histidine kinase"/>
    <property type="match status" value="1"/>
</dbReference>
<dbReference type="SMART" id="SM00086">
    <property type="entry name" value="PAC"/>
    <property type="match status" value="3"/>
</dbReference>
<evidence type="ECO:0000313" key="9">
    <source>
        <dbReference type="EMBL" id="MFC6997483.1"/>
    </source>
</evidence>
<reference evidence="10" key="1">
    <citation type="journal article" date="2019" name="Int. J. Syst. Evol. Microbiol.">
        <title>The Global Catalogue of Microorganisms (GCM) 10K type strain sequencing project: providing services to taxonomists for standard genome sequencing and annotation.</title>
        <authorList>
            <consortium name="The Broad Institute Genomics Platform"/>
            <consortium name="The Broad Institute Genome Sequencing Center for Infectious Disease"/>
            <person name="Wu L."/>
            <person name="Ma J."/>
        </authorList>
    </citation>
    <scope>NUCLEOTIDE SEQUENCE [LARGE SCALE GENOMIC DNA]</scope>
    <source>
        <strain evidence="10">CGMCC 4.7393</strain>
    </source>
</reference>
<feature type="domain" description="Histidine kinase" evidence="6">
    <location>
        <begin position="793"/>
        <end position="1005"/>
    </location>
</feature>
<dbReference type="PANTHER" id="PTHR43304">
    <property type="entry name" value="PHYTOCHROME-LIKE PROTEIN CPH1"/>
    <property type="match status" value="1"/>
</dbReference>
<dbReference type="PROSITE" id="PS50112">
    <property type="entry name" value="PAS"/>
    <property type="match status" value="4"/>
</dbReference>
<dbReference type="InterPro" id="IPR052162">
    <property type="entry name" value="Sensor_kinase/Photoreceptor"/>
</dbReference>
<dbReference type="InterPro" id="IPR003661">
    <property type="entry name" value="HisK_dim/P_dom"/>
</dbReference>
<dbReference type="Gene3D" id="3.30.450.40">
    <property type="match status" value="1"/>
</dbReference>
<feature type="domain" description="PAS" evidence="7">
    <location>
        <begin position="115"/>
        <end position="185"/>
    </location>
</feature>
<comment type="caution">
    <text evidence="9">The sequence shown here is derived from an EMBL/GenBank/DDBJ whole genome shotgun (WGS) entry which is preliminary data.</text>
</comment>
<evidence type="ECO:0000256" key="1">
    <source>
        <dbReference type="ARBA" id="ARBA00000085"/>
    </source>
</evidence>
<dbReference type="InterPro" id="IPR013655">
    <property type="entry name" value="PAS_fold_3"/>
</dbReference>
<dbReference type="InterPro" id="IPR004358">
    <property type="entry name" value="Sig_transdc_His_kin-like_C"/>
</dbReference>
<evidence type="ECO:0000256" key="3">
    <source>
        <dbReference type="ARBA" id="ARBA00022553"/>
    </source>
</evidence>
<gene>
    <name evidence="9" type="ORF">ACFQHR_07600</name>
</gene>
<evidence type="ECO:0000259" key="6">
    <source>
        <dbReference type="PROSITE" id="PS50109"/>
    </source>
</evidence>
<dbReference type="SMART" id="SM00065">
    <property type="entry name" value="GAF"/>
    <property type="match status" value="1"/>
</dbReference>
<dbReference type="NCBIfam" id="TIGR00229">
    <property type="entry name" value="sensory_box"/>
    <property type="match status" value="5"/>
</dbReference>
<dbReference type="Gene3D" id="1.10.287.130">
    <property type="match status" value="1"/>
</dbReference>
<dbReference type="PANTHER" id="PTHR43304:SF1">
    <property type="entry name" value="PAC DOMAIN-CONTAINING PROTEIN"/>
    <property type="match status" value="1"/>
</dbReference>
<dbReference type="InterPro" id="IPR013656">
    <property type="entry name" value="PAS_4"/>
</dbReference>
<evidence type="ECO:0000259" key="7">
    <source>
        <dbReference type="PROSITE" id="PS50112"/>
    </source>
</evidence>
<comment type="catalytic activity">
    <reaction evidence="1">
        <text>ATP + protein L-histidine = ADP + protein N-phospho-L-histidine.</text>
        <dbReference type="EC" id="2.7.13.3"/>
    </reaction>
</comment>
<keyword evidence="4" id="KW-0808">Transferase</keyword>
<dbReference type="SUPFAM" id="SSF55785">
    <property type="entry name" value="PYP-like sensor domain (PAS domain)"/>
    <property type="match status" value="5"/>
</dbReference>
<dbReference type="Pfam" id="PF02518">
    <property type="entry name" value="HATPase_c"/>
    <property type="match status" value="1"/>
</dbReference>
<dbReference type="InterPro" id="IPR036890">
    <property type="entry name" value="HATPase_C_sf"/>
</dbReference>
<evidence type="ECO:0000256" key="2">
    <source>
        <dbReference type="ARBA" id="ARBA00012438"/>
    </source>
</evidence>
<keyword evidence="3" id="KW-0597">Phosphoprotein</keyword>
<sequence length="1005" mass="113401">MKYSLDMICIIGADGKFVQVSEASKKILGYDKEELIGTSYLELVFSEDLEKTIAVAQNILNGAPTNDFENRYVHKSGKIVTMLWSAYWSAEDETTFCIARDATQLIQAQKKEKEKEAFYEALVEYGSDMVGVLDENGNYIFVGSGISRIMGYPKEDLIGANVLDHIHPNDLTSVQAKLAELLQGDRVAASEFRHRAANGEWKWLETVGSNQLHNPAVRGIVVNSRDITARKQEQLLLQQKEQLYRCLFSNNPDAILLEDVNGVVLDVNEAQLKTSDLPASEMVNQHFTSFLPDCVVDTCNQHFQQALSGRVVQFDLEVPFPTGESKIYDISKFPVVVEEEVVAVYSIAKDITPIARAYDTIQRQSARQRIILESITDAFFALDKNGCFTYTNSEFERLIQVKGEEVKGKSFWSYFSKSVMGQHFRQLCASVKTGEAVRYELFHEPLKVWLDVKAYPSEEGLSVYLSDITKQKQIEEQEALGKKVLELNAAPGSTLEELINSYLVGLEQQQPDMLTSVLYLENNRLFNLASPSLPKAYLDAIHGVQIGPKVGSCGTAAFLKEKVIVSDLEVDPLWAEYKDAALQAGLRSCWSLPIIGSNQKVLGTFAVYHQEAREPSTEEFEVIDKAKNLLQLIIENKMTEAALKLSNERYNLATSATSEAIYDFDVVHHTIHWGEGFETMFGFSRADLSNTSESWIDNIHPDDQARVVASFERALLNPEVNNWQEDYRFFSADGQIIQISDRARILRNKKLKPIRVIGSMQDISARKQYEIERENLIEELQGRNNSLQQFTHIVSHNLRAPVANILGLTDMFKSPNLDEQIKLAVNEKMRVAAQNLDTVIRDLNQILSIRGSIGGIKEQLVFTEKVEEVLEPMHLELTRHQVNIQTDFKAAPSVFTVGSYLYSILYNLITNAIKYRKPGQETEIHISTRTEGDYVVLTVKDYGLGFDVEKQKKKLFGLYNRFHSHIEGRGVGLFLVKAQAEALGGKVTVQSKVQEGTTFEVYFKQ</sequence>
<dbReference type="PROSITE" id="PS50109">
    <property type="entry name" value="HIS_KIN"/>
    <property type="match status" value="1"/>
</dbReference>
<dbReference type="InterPro" id="IPR003594">
    <property type="entry name" value="HATPase_dom"/>
</dbReference>
<feature type="domain" description="PAS" evidence="7">
    <location>
        <begin position="646"/>
        <end position="718"/>
    </location>
</feature>
<dbReference type="InterPro" id="IPR005467">
    <property type="entry name" value="His_kinase_dom"/>
</dbReference>
<dbReference type="InterPro" id="IPR036097">
    <property type="entry name" value="HisK_dim/P_sf"/>
</dbReference>
<keyword evidence="5" id="KW-0418">Kinase</keyword>
<feature type="domain" description="PAS" evidence="7">
    <location>
        <begin position="364"/>
        <end position="410"/>
    </location>
</feature>
<dbReference type="PROSITE" id="PS50113">
    <property type="entry name" value="PAC"/>
    <property type="match status" value="2"/>
</dbReference>
<dbReference type="Pfam" id="PF08447">
    <property type="entry name" value="PAS_3"/>
    <property type="match status" value="3"/>
</dbReference>
<dbReference type="InterPro" id="IPR000700">
    <property type="entry name" value="PAS-assoc_C"/>
</dbReference>
<dbReference type="Gene3D" id="3.30.565.10">
    <property type="entry name" value="Histidine kinase-like ATPase, C-terminal domain"/>
    <property type="match status" value="1"/>
</dbReference>
<dbReference type="CDD" id="cd00130">
    <property type="entry name" value="PAS"/>
    <property type="match status" value="4"/>
</dbReference>
<dbReference type="Gene3D" id="3.30.450.20">
    <property type="entry name" value="PAS domain"/>
    <property type="match status" value="5"/>
</dbReference>
<dbReference type="Pfam" id="PF08448">
    <property type="entry name" value="PAS_4"/>
    <property type="match status" value="2"/>
</dbReference>
<name>A0ABW2DKB4_9BACT</name>
<dbReference type="CDD" id="cd00082">
    <property type="entry name" value="HisKA"/>
    <property type="match status" value="1"/>
</dbReference>
<dbReference type="SMART" id="SM00091">
    <property type="entry name" value="PAS"/>
    <property type="match status" value="5"/>
</dbReference>
<feature type="domain" description="PAS" evidence="7">
    <location>
        <begin position="1"/>
        <end position="63"/>
    </location>
</feature>
<dbReference type="EC" id="2.7.13.3" evidence="2"/>
<dbReference type="CDD" id="cd00075">
    <property type="entry name" value="HATPase"/>
    <property type="match status" value="1"/>
</dbReference>